<dbReference type="PANTHER" id="PTHR43289">
    <property type="entry name" value="MITOGEN-ACTIVATED PROTEIN KINASE KINASE KINASE 20-RELATED"/>
    <property type="match status" value="1"/>
</dbReference>
<evidence type="ECO:0000256" key="4">
    <source>
        <dbReference type="ARBA" id="ARBA00022679"/>
    </source>
</evidence>
<dbReference type="SUPFAM" id="SSF56112">
    <property type="entry name" value="Protein kinase-like (PK-like)"/>
    <property type="match status" value="1"/>
</dbReference>
<comment type="caution">
    <text evidence="18">The sequence shown here is derived from an EMBL/GenBank/DDBJ whole genome shotgun (WGS) entry which is preliminary data.</text>
</comment>
<feature type="domain" description="Protein kinase" evidence="16">
    <location>
        <begin position="10"/>
        <end position="270"/>
    </location>
</feature>
<protein>
    <recommendedName>
        <fullName evidence="12">Serine/threonine-protein kinase PrkC</fullName>
        <ecNumber evidence="1">2.7.11.1</ecNumber>
    </recommendedName>
</protein>
<dbReference type="GO" id="GO:0071224">
    <property type="term" value="P:cellular response to peptidoglycan"/>
    <property type="evidence" value="ECO:0007669"/>
    <property type="project" value="UniProtKB-ARBA"/>
</dbReference>
<feature type="domain" description="PASTA" evidence="17">
    <location>
        <begin position="429"/>
        <end position="497"/>
    </location>
</feature>
<reference evidence="18" key="2">
    <citation type="submission" date="2020-09" db="EMBL/GenBank/DDBJ databases">
        <authorList>
            <person name="Sun Q."/>
            <person name="Ohkuma M."/>
        </authorList>
    </citation>
    <scope>NUCLEOTIDE SEQUENCE</scope>
    <source>
        <strain evidence="18">JCM 15325</strain>
    </source>
</reference>
<dbReference type="SMART" id="SM00740">
    <property type="entry name" value="PASTA"/>
    <property type="match status" value="3"/>
</dbReference>
<sequence length="659" mass="71843">MIGRRVGGRYQILSRLGEGGMAIVYKAKDLILNRFVAVKILRPELAGDEEFVRRFHREAESVASLSHPNIVAIYDIGEEQDCYYIVMEYVHAMTLKEFIKDYSPISISESVHIMKQIARAIAHAHARGIVHRDIKPHNILIDEEEHVKVTDFGIALAVSDSTITYTHSIIGSAHYLSPEQARGGKATVKSDIYALGIVMFELLTGKLPFPGGSPVSVALKHLSEPMPLPRDFRPEIPQSLENVIIRALAKRPQDRFASMADLYEDLETSLNPDRAGEERLVLARDSADDPDDEKTIKMAPVTTVQSEDAIAAGEPSAPSSPENNNKKKKSKTKKWLTIFGILLLLITVGLVIGLTLLPKLFYVENVRVPDVTGKTYEQAAQMLTNKNLKVSRTDQSSSTVKKGVVFLQNPAAGTDVKAKTAVGLFVSTGPKPVQLENYVGYDRDSVAKSLQGQGYKKIIWHQQESSSVPDGQIISQNPAAGAQIVPSDTVLELTYSTGNPNVTVPDLSGKTQDQVNQQLKSLGLTAIFTSSAYSDTVQKGSVLSQDPAPGIQMAKGSSVSVTLSKGSQSQPKEIDQPIKVVYSKGNGNGKGNGGQSAQPVHVQIYYTDANHNDSLFTDEMITDTKTYTIPFILNPGGQGSYRVLLDGVERKTGTVDYPN</sequence>
<dbReference type="Pfam" id="PF00069">
    <property type="entry name" value="Pkinase"/>
    <property type="match status" value="1"/>
</dbReference>
<keyword evidence="19" id="KW-1185">Reference proteome</keyword>
<evidence type="ECO:0000256" key="2">
    <source>
        <dbReference type="ARBA" id="ARBA00022527"/>
    </source>
</evidence>
<dbReference type="Proteomes" id="UP000654670">
    <property type="component" value="Unassembled WGS sequence"/>
</dbReference>
<comment type="subcellular location">
    <subcellularLocation>
        <location evidence="11">Spore membrane</location>
        <topology evidence="11">Single-pass type II membrane protein</topology>
    </subcellularLocation>
</comment>
<evidence type="ECO:0000256" key="5">
    <source>
        <dbReference type="ARBA" id="ARBA00022741"/>
    </source>
</evidence>
<comment type="catalytic activity">
    <reaction evidence="10">
        <text>L-seryl-[protein] + ATP = O-phospho-L-seryl-[protein] + ADP + H(+)</text>
        <dbReference type="Rhea" id="RHEA:17989"/>
        <dbReference type="Rhea" id="RHEA-COMP:9863"/>
        <dbReference type="Rhea" id="RHEA-COMP:11604"/>
        <dbReference type="ChEBI" id="CHEBI:15378"/>
        <dbReference type="ChEBI" id="CHEBI:29999"/>
        <dbReference type="ChEBI" id="CHEBI:30616"/>
        <dbReference type="ChEBI" id="CHEBI:83421"/>
        <dbReference type="ChEBI" id="CHEBI:456216"/>
        <dbReference type="EC" id="2.7.11.1"/>
    </reaction>
</comment>
<evidence type="ECO:0000256" key="12">
    <source>
        <dbReference type="ARBA" id="ARBA00070041"/>
    </source>
</evidence>
<reference evidence="18" key="1">
    <citation type="journal article" date="2014" name="Int. J. Syst. Evol. Microbiol.">
        <title>Complete genome sequence of Corynebacterium casei LMG S-19264T (=DSM 44701T), isolated from a smear-ripened cheese.</title>
        <authorList>
            <consortium name="US DOE Joint Genome Institute (JGI-PGF)"/>
            <person name="Walter F."/>
            <person name="Albersmeier A."/>
            <person name="Kalinowski J."/>
            <person name="Ruckert C."/>
        </authorList>
    </citation>
    <scope>NUCLEOTIDE SEQUENCE</scope>
    <source>
        <strain evidence="18">JCM 15325</strain>
    </source>
</reference>
<dbReference type="Gene3D" id="2.60.40.2560">
    <property type="match status" value="1"/>
</dbReference>
<dbReference type="InterPro" id="IPR011009">
    <property type="entry name" value="Kinase-like_dom_sf"/>
</dbReference>
<dbReference type="PROSITE" id="PS00108">
    <property type="entry name" value="PROTEIN_KINASE_ST"/>
    <property type="match status" value="1"/>
</dbReference>
<keyword evidence="15" id="KW-0812">Transmembrane</keyword>
<keyword evidence="3" id="KW-0309">Germination</keyword>
<evidence type="ECO:0000256" key="7">
    <source>
        <dbReference type="ARBA" id="ARBA00022840"/>
    </source>
</evidence>
<keyword evidence="7 13" id="KW-0067">ATP-binding</keyword>
<dbReference type="EMBL" id="BMOK01000002">
    <property type="protein sequence ID" value="GGL44343.1"/>
    <property type="molecule type" value="Genomic_DNA"/>
</dbReference>
<keyword evidence="15" id="KW-1133">Transmembrane helix</keyword>
<proteinExistence type="predicted"/>
<dbReference type="AlphaFoldDB" id="A0A917RYM7"/>
<dbReference type="RefSeq" id="WP_188801552.1">
    <property type="nucleotide sequence ID" value="NZ_BMOK01000002.1"/>
</dbReference>
<dbReference type="InterPro" id="IPR017441">
    <property type="entry name" value="Protein_kinase_ATP_BS"/>
</dbReference>
<evidence type="ECO:0000256" key="15">
    <source>
        <dbReference type="SAM" id="Phobius"/>
    </source>
</evidence>
<dbReference type="FunFam" id="3.30.200.20:FF:000035">
    <property type="entry name" value="Serine/threonine protein kinase Stk1"/>
    <property type="match status" value="1"/>
</dbReference>
<evidence type="ECO:0000256" key="10">
    <source>
        <dbReference type="ARBA" id="ARBA00048679"/>
    </source>
</evidence>
<feature type="region of interest" description="Disordered" evidence="14">
    <location>
        <begin position="304"/>
        <end position="329"/>
    </location>
</feature>
<dbReference type="Gene3D" id="3.30.10.20">
    <property type="match status" value="3"/>
</dbReference>
<evidence type="ECO:0000313" key="18">
    <source>
        <dbReference type="EMBL" id="GGL44343.1"/>
    </source>
</evidence>
<evidence type="ECO:0000256" key="3">
    <source>
        <dbReference type="ARBA" id="ARBA00022544"/>
    </source>
</evidence>
<dbReference type="CDD" id="cd14014">
    <property type="entry name" value="STKc_PknB_like"/>
    <property type="match status" value="1"/>
</dbReference>
<dbReference type="Gene3D" id="1.10.510.10">
    <property type="entry name" value="Transferase(Phosphotransferase) domain 1"/>
    <property type="match status" value="1"/>
</dbReference>
<dbReference type="InterPro" id="IPR005543">
    <property type="entry name" value="PASTA_dom"/>
</dbReference>
<evidence type="ECO:0000256" key="9">
    <source>
        <dbReference type="ARBA" id="ARBA00047899"/>
    </source>
</evidence>
<dbReference type="PROSITE" id="PS51178">
    <property type="entry name" value="PASTA"/>
    <property type="match status" value="3"/>
</dbReference>
<dbReference type="GO" id="GO:0005524">
    <property type="term" value="F:ATP binding"/>
    <property type="evidence" value="ECO:0007669"/>
    <property type="project" value="UniProtKB-UniRule"/>
</dbReference>
<dbReference type="InterPro" id="IPR008271">
    <property type="entry name" value="Ser/Thr_kinase_AS"/>
</dbReference>
<evidence type="ECO:0000256" key="6">
    <source>
        <dbReference type="ARBA" id="ARBA00022777"/>
    </source>
</evidence>
<keyword evidence="6 18" id="KW-0418">Kinase</keyword>
<dbReference type="PROSITE" id="PS50011">
    <property type="entry name" value="PROTEIN_KINASE_DOM"/>
    <property type="match status" value="1"/>
</dbReference>
<dbReference type="PANTHER" id="PTHR43289:SF34">
    <property type="entry name" value="SERINE_THREONINE-PROTEIN KINASE YBDM-RELATED"/>
    <property type="match status" value="1"/>
</dbReference>
<evidence type="ECO:0000256" key="13">
    <source>
        <dbReference type="PROSITE-ProRule" id="PRU10141"/>
    </source>
</evidence>
<evidence type="ECO:0000313" key="19">
    <source>
        <dbReference type="Proteomes" id="UP000654670"/>
    </source>
</evidence>
<dbReference type="FunFam" id="1.10.510.10:FF:000021">
    <property type="entry name" value="Serine/threonine protein kinase"/>
    <property type="match status" value="1"/>
</dbReference>
<dbReference type="CDD" id="cd06577">
    <property type="entry name" value="PASTA_pknB"/>
    <property type="match status" value="3"/>
</dbReference>
<accession>A0A917RYM7</accession>
<dbReference type="Pfam" id="PF03793">
    <property type="entry name" value="PASTA"/>
    <property type="match status" value="3"/>
</dbReference>
<keyword evidence="2" id="KW-0723">Serine/threonine-protein kinase</keyword>
<dbReference type="InterPro" id="IPR000719">
    <property type="entry name" value="Prot_kinase_dom"/>
</dbReference>
<evidence type="ECO:0000259" key="17">
    <source>
        <dbReference type="PROSITE" id="PS51178"/>
    </source>
</evidence>
<dbReference type="PROSITE" id="PS00107">
    <property type="entry name" value="PROTEIN_KINASE_ATP"/>
    <property type="match status" value="1"/>
</dbReference>
<evidence type="ECO:0000256" key="14">
    <source>
        <dbReference type="SAM" id="MobiDB-lite"/>
    </source>
</evidence>
<comment type="catalytic activity">
    <reaction evidence="9">
        <text>L-threonyl-[protein] + ATP = O-phospho-L-threonyl-[protein] + ADP + H(+)</text>
        <dbReference type="Rhea" id="RHEA:46608"/>
        <dbReference type="Rhea" id="RHEA-COMP:11060"/>
        <dbReference type="Rhea" id="RHEA-COMP:11605"/>
        <dbReference type="ChEBI" id="CHEBI:15378"/>
        <dbReference type="ChEBI" id="CHEBI:30013"/>
        <dbReference type="ChEBI" id="CHEBI:30616"/>
        <dbReference type="ChEBI" id="CHEBI:61977"/>
        <dbReference type="ChEBI" id="CHEBI:456216"/>
        <dbReference type="EC" id="2.7.11.1"/>
    </reaction>
</comment>
<keyword evidence="8" id="KW-0735">Signal-anchor</keyword>
<evidence type="ECO:0000256" key="11">
    <source>
        <dbReference type="ARBA" id="ARBA00060432"/>
    </source>
</evidence>
<organism evidence="18 19">
    <name type="scientific">Sporolactobacillus putidus</name>
    <dbReference type="NCBI Taxonomy" id="492735"/>
    <lineage>
        <taxon>Bacteria</taxon>
        <taxon>Bacillati</taxon>
        <taxon>Bacillota</taxon>
        <taxon>Bacilli</taxon>
        <taxon>Bacillales</taxon>
        <taxon>Sporolactobacillaceae</taxon>
        <taxon>Sporolactobacillus</taxon>
    </lineage>
</organism>
<dbReference type="Gene3D" id="3.30.200.20">
    <property type="entry name" value="Phosphorylase Kinase, domain 1"/>
    <property type="match status" value="1"/>
</dbReference>
<feature type="transmembrane region" description="Helical" evidence="15">
    <location>
        <begin position="335"/>
        <end position="357"/>
    </location>
</feature>
<dbReference type="SMART" id="SM00220">
    <property type="entry name" value="S_TKc"/>
    <property type="match status" value="1"/>
</dbReference>
<feature type="binding site" evidence="13">
    <location>
        <position position="39"/>
    </location>
    <ligand>
        <name>ATP</name>
        <dbReference type="ChEBI" id="CHEBI:30616"/>
    </ligand>
</feature>
<feature type="domain" description="PASTA" evidence="17">
    <location>
        <begin position="498"/>
        <end position="565"/>
    </location>
</feature>
<dbReference type="NCBIfam" id="NF033483">
    <property type="entry name" value="PknB_PASTA_kin"/>
    <property type="match status" value="1"/>
</dbReference>
<evidence type="ECO:0000256" key="8">
    <source>
        <dbReference type="ARBA" id="ARBA00022968"/>
    </source>
</evidence>
<feature type="domain" description="PASTA" evidence="17">
    <location>
        <begin position="362"/>
        <end position="428"/>
    </location>
</feature>
<keyword evidence="5 13" id="KW-0547">Nucleotide-binding</keyword>
<keyword evidence="15" id="KW-0472">Membrane</keyword>
<dbReference type="GO" id="GO:0009847">
    <property type="term" value="P:spore germination"/>
    <property type="evidence" value="ECO:0007669"/>
    <property type="project" value="UniProtKB-ARBA"/>
</dbReference>
<dbReference type="SUPFAM" id="SSF54184">
    <property type="entry name" value="Penicillin-binding protein 2x (pbp-2x), c-terminal domain"/>
    <property type="match status" value="2"/>
</dbReference>
<evidence type="ECO:0000259" key="16">
    <source>
        <dbReference type="PROSITE" id="PS50011"/>
    </source>
</evidence>
<gene>
    <name evidence="18" type="primary">prkC</name>
    <name evidence="18" type="ORF">GCM10007968_05500</name>
</gene>
<name>A0A917RYM7_9BACL</name>
<dbReference type="EC" id="2.7.11.1" evidence="1"/>
<dbReference type="GO" id="GO:0007165">
    <property type="term" value="P:signal transduction"/>
    <property type="evidence" value="ECO:0007669"/>
    <property type="project" value="UniProtKB-ARBA"/>
</dbReference>
<evidence type="ECO:0000256" key="1">
    <source>
        <dbReference type="ARBA" id="ARBA00012513"/>
    </source>
</evidence>
<keyword evidence="4" id="KW-0808">Transferase</keyword>
<dbReference type="GO" id="GO:0004674">
    <property type="term" value="F:protein serine/threonine kinase activity"/>
    <property type="evidence" value="ECO:0007669"/>
    <property type="project" value="UniProtKB-KW"/>
</dbReference>